<evidence type="ECO:0000259" key="2">
    <source>
        <dbReference type="Pfam" id="PF07970"/>
    </source>
</evidence>
<name>D8M9M7_BLAHO</name>
<gene>
    <name evidence="3" type="ORF">GSBLH_T00006814001</name>
</gene>
<sequence>MIQVGYRDALGNDRADIENEILKTNLDVNGNPIGKTDKSQVTVTVPTKEEVLENTKHDDDEIVVIDDKKECGDCFGAKEKSECCNTCEELIAAYRKKNWDVDRIKAQAPQCAGFNYLQKWKNGVERGCRLEGKLSITKVQGHVFIIPGRINDLLSNSEIRQIANSLNVTHTIHHFSLGEAIPEQKNPFVDHRGVMAVDHASMYQYFVNAIPTTYINKSGKELKSYQSMFFCFDEL</sequence>
<dbReference type="InParanoid" id="D8M9M7"/>
<dbReference type="PANTHER" id="PTHR10984:SF25">
    <property type="entry name" value="ENDOPLASMIC RETICULUM-GOLGI INTERMEDIATE COMPARTMENT PROTEIN 3"/>
    <property type="match status" value="1"/>
</dbReference>
<evidence type="ECO:0000313" key="4">
    <source>
        <dbReference type="Proteomes" id="UP000008312"/>
    </source>
</evidence>
<dbReference type="PANTHER" id="PTHR10984">
    <property type="entry name" value="ENDOPLASMIC RETICULUM-GOLGI INTERMEDIATE COMPARTMENT PROTEIN"/>
    <property type="match status" value="1"/>
</dbReference>
<dbReference type="GO" id="GO:0005783">
    <property type="term" value="C:endoplasmic reticulum"/>
    <property type="evidence" value="ECO:0007669"/>
    <property type="project" value="TreeGrafter"/>
</dbReference>
<comment type="similarity">
    <text evidence="1">Belongs to the ERGIC family.</text>
</comment>
<dbReference type="GeneID" id="24922938"/>
<dbReference type="AlphaFoldDB" id="D8M9M7"/>
<dbReference type="InterPro" id="IPR012936">
    <property type="entry name" value="Erv_C"/>
</dbReference>
<dbReference type="Pfam" id="PF07970">
    <property type="entry name" value="COPIIcoated_ERV"/>
    <property type="match status" value="1"/>
</dbReference>
<dbReference type="Proteomes" id="UP000008312">
    <property type="component" value="Unassembled WGS sequence"/>
</dbReference>
<feature type="domain" description="Endoplasmic reticulum vesicle transporter C-terminal" evidence="2">
    <location>
        <begin position="74"/>
        <end position="226"/>
    </location>
</feature>
<dbReference type="OrthoDB" id="270930at2759"/>
<accession>D8M9M7</accession>
<proteinExistence type="inferred from homology"/>
<keyword evidence="4" id="KW-1185">Reference proteome</keyword>
<dbReference type="RefSeq" id="XP_012898814.1">
    <property type="nucleotide sequence ID" value="XM_013043360.1"/>
</dbReference>
<evidence type="ECO:0000256" key="1">
    <source>
        <dbReference type="ARBA" id="ARBA00005648"/>
    </source>
</evidence>
<organism evidence="3">
    <name type="scientific">Blastocystis hominis</name>
    <dbReference type="NCBI Taxonomy" id="12968"/>
    <lineage>
        <taxon>Eukaryota</taxon>
        <taxon>Sar</taxon>
        <taxon>Stramenopiles</taxon>
        <taxon>Bigyra</taxon>
        <taxon>Opalozoa</taxon>
        <taxon>Opalinata</taxon>
        <taxon>Blastocystidae</taxon>
        <taxon>Blastocystis</taxon>
    </lineage>
</organism>
<dbReference type="InterPro" id="IPR045888">
    <property type="entry name" value="Erv"/>
</dbReference>
<dbReference type="EMBL" id="FN668689">
    <property type="protein sequence ID" value="CBK24766.2"/>
    <property type="molecule type" value="Genomic_DNA"/>
</dbReference>
<evidence type="ECO:0000313" key="3">
    <source>
        <dbReference type="EMBL" id="CBK24766.2"/>
    </source>
</evidence>
<reference evidence="3" key="1">
    <citation type="submission" date="2010-02" db="EMBL/GenBank/DDBJ databases">
        <title>Sequencing and annotation of the Blastocystis hominis genome.</title>
        <authorList>
            <person name="Wincker P."/>
        </authorList>
    </citation>
    <scope>NUCLEOTIDE SEQUENCE</scope>
    <source>
        <strain evidence="3">Singapore isolate B</strain>
    </source>
</reference>
<protein>
    <recommendedName>
        <fullName evidence="2">Endoplasmic reticulum vesicle transporter C-terminal domain-containing protein</fullName>
    </recommendedName>
</protein>
<dbReference type="GO" id="GO:0030134">
    <property type="term" value="C:COPII-coated ER to Golgi transport vesicle"/>
    <property type="evidence" value="ECO:0007669"/>
    <property type="project" value="TreeGrafter"/>
</dbReference>